<dbReference type="Gene3D" id="1.10.10.10">
    <property type="entry name" value="Winged helix-like DNA-binding domain superfamily/Winged helix DNA-binding domain"/>
    <property type="match status" value="1"/>
</dbReference>
<dbReference type="InterPro" id="IPR005119">
    <property type="entry name" value="LysR_subst-bd"/>
</dbReference>
<dbReference type="Pfam" id="PF00126">
    <property type="entry name" value="HTH_1"/>
    <property type="match status" value="1"/>
</dbReference>
<organism evidence="7 8">
    <name type="scientific">Haematobacter genomosp. 1</name>
    <dbReference type="NCBI Taxonomy" id="366618"/>
    <lineage>
        <taxon>Bacteria</taxon>
        <taxon>Pseudomonadati</taxon>
        <taxon>Pseudomonadota</taxon>
        <taxon>Alphaproteobacteria</taxon>
        <taxon>Rhodobacterales</taxon>
        <taxon>Paracoccaceae</taxon>
        <taxon>Haematobacter</taxon>
    </lineage>
</organism>
<sequence length="375" mass="40690">MTGACRKCRGSTSSACRGSPAAHPPSSGGCGTTRPIWPIISRRNGRKARPDPLFPFRPLQRAERIPVLRFTLRQLEYLVAVGELGSVTEAAERVNVSAPSVSTAISQLEREFGLTLFVRRHAQGLAMTEAGRRFVEQARHILAEAGKLNALSNALTGQVRGPLNVGCLVTFAQIVIPALRRAFCDANPEVEFAQFERDHAELLEGLRSGRFDVALSYDMDIPPDVAFQPLATLPPHVVLPEAHPLASRAGISVAELAGEPMILLDLPHSTGYFLSLFRERGLAPRIAERTRDMSVMRAMVANGFGYSIANIRPDSNLALDGGRLAFVPITDESRPIRIGILTMRGLNPPLVIERFAAFCIDLTHRGGVAGLRPPG</sequence>
<dbReference type="GO" id="GO:0003677">
    <property type="term" value="F:DNA binding"/>
    <property type="evidence" value="ECO:0007669"/>
    <property type="project" value="UniProtKB-KW"/>
</dbReference>
<dbReference type="Proteomes" id="UP000196878">
    <property type="component" value="Unassembled WGS sequence"/>
</dbReference>
<feature type="region of interest" description="Disordered" evidence="5">
    <location>
        <begin position="9"/>
        <end position="35"/>
    </location>
</feature>
<dbReference type="PANTHER" id="PTHR30346:SF0">
    <property type="entry name" value="HCA OPERON TRANSCRIPTIONAL ACTIVATOR HCAR"/>
    <property type="match status" value="1"/>
</dbReference>
<comment type="caution">
    <text evidence="7">The sequence shown here is derived from an EMBL/GenBank/DDBJ whole genome shotgun (WGS) entry which is preliminary data.</text>
</comment>
<dbReference type="OrthoDB" id="8679465at2"/>
<evidence type="ECO:0000259" key="6">
    <source>
        <dbReference type="PROSITE" id="PS50931"/>
    </source>
</evidence>
<evidence type="ECO:0000256" key="5">
    <source>
        <dbReference type="SAM" id="MobiDB-lite"/>
    </source>
</evidence>
<keyword evidence="4" id="KW-0804">Transcription</keyword>
<accession>A0A212A989</accession>
<dbReference type="SUPFAM" id="SSF46785">
    <property type="entry name" value="Winged helix' DNA-binding domain"/>
    <property type="match status" value="1"/>
</dbReference>
<keyword evidence="8" id="KW-1185">Reference proteome</keyword>
<dbReference type="SUPFAM" id="SSF53850">
    <property type="entry name" value="Periplasmic binding protein-like II"/>
    <property type="match status" value="1"/>
</dbReference>
<keyword evidence="2" id="KW-0805">Transcription regulation</keyword>
<evidence type="ECO:0000313" key="7">
    <source>
        <dbReference type="EMBL" id="OWJ76592.1"/>
    </source>
</evidence>
<dbReference type="InterPro" id="IPR036390">
    <property type="entry name" value="WH_DNA-bd_sf"/>
</dbReference>
<gene>
    <name evidence="7" type="ORF">CDV49_13925</name>
</gene>
<dbReference type="InterPro" id="IPR036388">
    <property type="entry name" value="WH-like_DNA-bd_sf"/>
</dbReference>
<dbReference type="AlphaFoldDB" id="A0A212A989"/>
<evidence type="ECO:0000313" key="8">
    <source>
        <dbReference type="Proteomes" id="UP000196878"/>
    </source>
</evidence>
<comment type="similarity">
    <text evidence="1">Belongs to the LysR transcriptional regulatory family.</text>
</comment>
<dbReference type="PROSITE" id="PS51257">
    <property type="entry name" value="PROKAR_LIPOPROTEIN"/>
    <property type="match status" value="1"/>
</dbReference>
<evidence type="ECO:0000256" key="2">
    <source>
        <dbReference type="ARBA" id="ARBA00023015"/>
    </source>
</evidence>
<evidence type="ECO:0000256" key="4">
    <source>
        <dbReference type="ARBA" id="ARBA00023163"/>
    </source>
</evidence>
<reference evidence="7 8" key="1">
    <citation type="submission" date="2016-12" db="EMBL/GenBank/DDBJ databases">
        <title>Comparison of Traditional DNA-DNA Hybridization with In Silico Genomic Analysis.</title>
        <authorList>
            <person name="Nicholson A.C."/>
            <person name="Humrighouse B.W."/>
            <person name="Graziano J."/>
            <person name="Lasker B."/>
            <person name="Whitney A.M."/>
            <person name="Mcquiston J.R."/>
        </authorList>
    </citation>
    <scope>NUCLEOTIDE SEQUENCE [LARGE SCALE GENOMIC DNA]</scope>
    <source>
        <strain evidence="7 8">H2240</strain>
    </source>
</reference>
<proteinExistence type="inferred from homology"/>
<dbReference type="GO" id="GO:0003700">
    <property type="term" value="F:DNA-binding transcription factor activity"/>
    <property type="evidence" value="ECO:0007669"/>
    <property type="project" value="InterPro"/>
</dbReference>
<dbReference type="PROSITE" id="PS50931">
    <property type="entry name" value="HTH_LYSR"/>
    <property type="match status" value="1"/>
</dbReference>
<name>A0A212A989_9RHOB</name>
<feature type="domain" description="HTH lysR-type" evidence="6">
    <location>
        <begin position="70"/>
        <end position="128"/>
    </location>
</feature>
<dbReference type="CDD" id="cd08412">
    <property type="entry name" value="PBP2_PAO1_like"/>
    <property type="match status" value="1"/>
</dbReference>
<dbReference type="Pfam" id="PF03466">
    <property type="entry name" value="LysR_substrate"/>
    <property type="match status" value="1"/>
</dbReference>
<dbReference type="PANTHER" id="PTHR30346">
    <property type="entry name" value="TRANSCRIPTIONAL DUAL REGULATOR HCAR-RELATED"/>
    <property type="match status" value="1"/>
</dbReference>
<protein>
    <submittedName>
        <fullName evidence="7">LysR family transcriptional regulator</fullName>
    </submittedName>
</protein>
<keyword evidence="3" id="KW-0238">DNA-binding</keyword>
<dbReference type="EMBL" id="NIPW01000027">
    <property type="protein sequence ID" value="OWJ76592.1"/>
    <property type="molecule type" value="Genomic_DNA"/>
</dbReference>
<evidence type="ECO:0000256" key="3">
    <source>
        <dbReference type="ARBA" id="ARBA00023125"/>
    </source>
</evidence>
<dbReference type="Gene3D" id="3.40.190.10">
    <property type="entry name" value="Periplasmic binding protein-like II"/>
    <property type="match status" value="2"/>
</dbReference>
<dbReference type="GO" id="GO:0032993">
    <property type="term" value="C:protein-DNA complex"/>
    <property type="evidence" value="ECO:0007669"/>
    <property type="project" value="TreeGrafter"/>
</dbReference>
<dbReference type="PRINTS" id="PR00039">
    <property type="entry name" value="HTHLYSR"/>
</dbReference>
<evidence type="ECO:0000256" key="1">
    <source>
        <dbReference type="ARBA" id="ARBA00009437"/>
    </source>
</evidence>
<dbReference type="InterPro" id="IPR000847">
    <property type="entry name" value="LysR_HTH_N"/>
</dbReference>
<dbReference type="FunFam" id="1.10.10.10:FF:000001">
    <property type="entry name" value="LysR family transcriptional regulator"/>
    <property type="match status" value="1"/>
</dbReference>